<keyword evidence="1" id="KW-0812">Transmembrane</keyword>
<evidence type="ECO:0000313" key="3">
    <source>
        <dbReference type="Proteomes" id="UP000269374"/>
    </source>
</evidence>
<dbReference type="Gene3D" id="2.40.50.140">
    <property type="entry name" value="Nucleic acid-binding proteins"/>
    <property type="match status" value="1"/>
</dbReference>
<proteinExistence type="predicted"/>
<dbReference type="AlphaFoldDB" id="A0A387BHH0"/>
<feature type="transmembrane region" description="Helical" evidence="1">
    <location>
        <begin position="6"/>
        <end position="32"/>
    </location>
</feature>
<reference evidence="2 3" key="1">
    <citation type="submission" date="2018-09" db="EMBL/GenBank/DDBJ databases">
        <title>Genome sequencing of strain 1JSPR-7.</title>
        <authorList>
            <person name="Heo J."/>
            <person name="Kim S.-J."/>
            <person name="Kwon S.-W."/>
        </authorList>
    </citation>
    <scope>NUCLEOTIDE SEQUENCE [LARGE SCALE GENOMIC DNA]</scope>
    <source>
        <strain evidence="2 3">1JSPR-7</strain>
    </source>
</reference>
<dbReference type="Proteomes" id="UP000269374">
    <property type="component" value="Chromosome"/>
</dbReference>
<organism evidence="2 3">
    <name type="scientific">Lactococcus allomyrinae</name>
    <dbReference type="NCBI Taxonomy" id="2419773"/>
    <lineage>
        <taxon>Bacteria</taxon>
        <taxon>Bacillati</taxon>
        <taxon>Bacillota</taxon>
        <taxon>Bacilli</taxon>
        <taxon>Lactobacillales</taxon>
        <taxon>Streptococcaceae</taxon>
        <taxon>Lactococcus</taxon>
    </lineage>
</organism>
<keyword evidence="3" id="KW-1185">Reference proteome</keyword>
<gene>
    <name evidence="2" type="ORF">D7I46_06800</name>
</gene>
<dbReference type="KEGG" id="lact:D7I46_06800"/>
<accession>A0A387BHH0</accession>
<protein>
    <submittedName>
        <fullName evidence="2">Uncharacterized protein</fullName>
    </submittedName>
</protein>
<sequence>MGRTGIVLIIIIAVIIIALLLTVLFIPIMSLFNSVSDQPYQADEKNLLVGRLTVGIDDNGAVGEVMTEFVNESRKTLPARIYHQKQHPVTSISKNEEVLIIEVLNGVAYVIPYQSKF</sequence>
<dbReference type="RefSeq" id="WP_120772217.1">
    <property type="nucleotide sequence ID" value="NZ_CP032627.1"/>
</dbReference>
<keyword evidence="1" id="KW-1133">Transmembrane helix</keyword>
<evidence type="ECO:0000256" key="1">
    <source>
        <dbReference type="SAM" id="Phobius"/>
    </source>
</evidence>
<name>A0A387BHH0_9LACT</name>
<dbReference type="EMBL" id="CP032627">
    <property type="protein sequence ID" value="AYG00829.1"/>
    <property type="molecule type" value="Genomic_DNA"/>
</dbReference>
<keyword evidence="1" id="KW-0472">Membrane</keyword>
<evidence type="ECO:0000313" key="2">
    <source>
        <dbReference type="EMBL" id="AYG00829.1"/>
    </source>
</evidence>
<dbReference type="InterPro" id="IPR012340">
    <property type="entry name" value="NA-bd_OB-fold"/>
</dbReference>
<dbReference type="OrthoDB" id="2242711at2"/>